<evidence type="ECO:0000313" key="1">
    <source>
        <dbReference type="EMBL" id="DAE10331.1"/>
    </source>
</evidence>
<name>A0A8S5PV23_9CAUD</name>
<organism evidence="1">
    <name type="scientific">Siphoviridae sp. ct3es5</name>
    <dbReference type="NCBI Taxonomy" id="2825322"/>
    <lineage>
        <taxon>Viruses</taxon>
        <taxon>Duplodnaviria</taxon>
        <taxon>Heunggongvirae</taxon>
        <taxon>Uroviricota</taxon>
        <taxon>Caudoviricetes</taxon>
    </lineage>
</organism>
<sequence length="30" mass="3142">MGKHLGMFSDKLKVEGAIPVVISGGDQLVD</sequence>
<dbReference type="EMBL" id="BK015507">
    <property type="protein sequence ID" value="DAE10331.1"/>
    <property type="molecule type" value="Genomic_DNA"/>
</dbReference>
<protein>
    <submittedName>
        <fullName evidence="1">Terminase small subunit</fullName>
    </submittedName>
</protein>
<proteinExistence type="predicted"/>
<accession>A0A8S5PV23</accession>
<reference evidence="1" key="1">
    <citation type="journal article" date="2021" name="Proc. Natl. Acad. Sci. U.S.A.">
        <title>A Catalog of Tens of Thousands of Viruses from Human Metagenomes Reveals Hidden Associations with Chronic Diseases.</title>
        <authorList>
            <person name="Tisza M.J."/>
            <person name="Buck C.B."/>
        </authorList>
    </citation>
    <scope>NUCLEOTIDE SEQUENCE</scope>
    <source>
        <strain evidence="1">Ct3es5</strain>
    </source>
</reference>